<evidence type="ECO:0000256" key="4">
    <source>
        <dbReference type="ARBA" id="ARBA00022692"/>
    </source>
</evidence>
<evidence type="ECO:0000256" key="7">
    <source>
        <dbReference type="SAM" id="Phobius"/>
    </source>
</evidence>
<keyword evidence="6 7" id="KW-0472">Membrane</keyword>
<name>A0A927BSK1_9BACL</name>
<evidence type="ECO:0000256" key="3">
    <source>
        <dbReference type="ARBA" id="ARBA00022475"/>
    </source>
</evidence>
<dbReference type="InterPro" id="IPR003370">
    <property type="entry name" value="Chromate_transpt"/>
</dbReference>
<keyword evidence="9" id="KW-1185">Reference proteome</keyword>
<evidence type="ECO:0000313" key="8">
    <source>
        <dbReference type="EMBL" id="MBD2845998.1"/>
    </source>
</evidence>
<dbReference type="RefSeq" id="WP_190918079.1">
    <property type="nucleotide sequence ID" value="NZ_JACXIZ010000020.1"/>
</dbReference>
<comment type="similarity">
    <text evidence="2">Belongs to the chromate ion transporter (CHR) (TC 2.A.51) family.</text>
</comment>
<proteinExistence type="inferred from homology"/>
<evidence type="ECO:0000256" key="1">
    <source>
        <dbReference type="ARBA" id="ARBA00004651"/>
    </source>
</evidence>
<dbReference type="GO" id="GO:0015109">
    <property type="term" value="F:chromate transmembrane transporter activity"/>
    <property type="evidence" value="ECO:0007669"/>
    <property type="project" value="InterPro"/>
</dbReference>
<protein>
    <submittedName>
        <fullName evidence="8">Chromate transporter</fullName>
    </submittedName>
</protein>
<dbReference type="EMBL" id="JACXIZ010000020">
    <property type="protein sequence ID" value="MBD2845998.1"/>
    <property type="molecule type" value="Genomic_DNA"/>
</dbReference>
<reference evidence="8" key="1">
    <citation type="submission" date="2020-09" db="EMBL/GenBank/DDBJ databases">
        <title>A novel bacterium of genus Paenibacillus, isolated from South China Sea.</title>
        <authorList>
            <person name="Huang H."/>
            <person name="Mo K."/>
            <person name="Hu Y."/>
        </authorList>
    </citation>
    <scope>NUCLEOTIDE SEQUENCE</scope>
    <source>
        <strain evidence="8">IB182496</strain>
    </source>
</reference>
<feature type="transmembrane region" description="Helical" evidence="7">
    <location>
        <begin position="107"/>
        <end position="128"/>
    </location>
</feature>
<comment type="caution">
    <text evidence="8">The sequence shown here is derived from an EMBL/GenBank/DDBJ whole genome shotgun (WGS) entry which is preliminary data.</text>
</comment>
<dbReference type="InterPro" id="IPR052518">
    <property type="entry name" value="CHR_Transporter"/>
</dbReference>
<dbReference type="PANTHER" id="PTHR43663">
    <property type="entry name" value="CHROMATE TRANSPORT PROTEIN-RELATED"/>
    <property type="match status" value="1"/>
</dbReference>
<dbReference type="Proteomes" id="UP000621560">
    <property type="component" value="Unassembled WGS sequence"/>
</dbReference>
<gene>
    <name evidence="8" type="ORF">IDH44_12405</name>
</gene>
<feature type="transmembrane region" description="Helical" evidence="7">
    <location>
        <begin position="72"/>
        <end position="95"/>
    </location>
</feature>
<keyword evidence="5 7" id="KW-1133">Transmembrane helix</keyword>
<dbReference type="PANTHER" id="PTHR43663:SF1">
    <property type="entry name" value="CHROMATE TRANSPORTER"/>
    <property type="match status" value="1"/>
</dbReference>
<comment type="subcellular location">
    <subcellularLocation>
        <location evidence="1">Cell membrane</location>
        <topology evidence="1">Multi-pass membrane protein</topology>
    </subcellularLocation>
</comment>
<evidence type="ECO:0000313" key="9">
    <source>
        <dbReference type="Proteomes" id="UP000621560"/>
    </source>
</evidence>
<feature type="transmembrane region" description="Helical" evidence="7">
    <location>
        <begin position="140"/>
        <end position="159"/>
    </location>
</feature>
<evidence type="ECO:0000256" key="5">
    <source>
        <dbReference type="ARBA" id="ARBA00022989"/>
    </source>
</evidence>
<evidence type="ECO:0000256" key="6">
    <source>
        <dbReference type="ARBA" id="ARBA00023136"/>
    </source>
</evidence>
<keyword evidence="4 7" id="KW-0812">Transmembrane</keyword>
<organism evidence="8 9">
    <name type="scientific">Paenibacillus sabuli</name>
    <dbReference type="NCBI Taxonomy" id="2772509"/>
    <lineage>
        <taxon>Bacteria</taxon>
        <taxon>Bacillati</taxon>
        <taxon>Bacillota</taxon>
        <taxon>Bacilli</taxon>
        <taxon>Bacillales</taxon>
        <taxon>Paenibacillaceae</taxon>
        <taxon>Paenibacillus</taxon>
    </lineage>
</organism>
<sequence length="177" mass="19010">MLHLFFFFLKLGFISFGGGYALLPLIEDEALRSGWMTQAQFLDAVSIAGMSPGPIAVNAGLIIGYESFGWQGAALALIGLVLPSVLAMLLLIVVLFKLGQTKLVNRIFYGVQPVVVALIAFAAIRLVMARLEPGAITQQLIGGLFIVAAVFVMLLRYRVPPIYLLVFSGISGAAFFS</sequence>
<evidence type="ECO:0000256" key="2">
    <source>
        <dbReference type="ARBA" id="ARBA00005262"/>
    </source>
</evidence>
<feature type="transmembrane region" description="Helical" evidence="7">
    <location>
        <begin position="45"/>
        <end position="65"/>
    </location>
</feature>
<dbReference type="Pfam" id="PF02417">
    <property type="entry name" value="Chromate_transp"/>
    <property type="match status" value="1"/>
</dbReference>
<accession>A0A927BSK1</accession>
<dbReference type="GO" id="GO:0005886">
    <property type="term" value="C:plasma membrane"/>
    <property type="evidence" value="ECO:0007669"/>
    <property type="project" value="UniProtKB-SubCell"/>
</dbReference>
<keyword evidence="3" id="KW-1003">Cell membrane</keyword>
<dbReference type="AlphaFoldDB" id="A0A927BSK1"/>